<gene>
    <name evidence="1" type="ORF">SNEC2469_LOCUS16261</name>
</gene>
<proteinExistence type="predicted"/>
<dbReference type="OrthoDB" id="421115at2759"/>
<dbReference type="AlphaFoldDB" id="A0A812UAS0"/>
<protein>
    <submittedName>
        <fullName evidence="1">Uncharacterized protein</fullName>
    </submittedName>
</protein>
<name>A0A812UAS0_9DINO</name>
<keyword evidence="2" id="KW-1185">Reference proteome</keyword>
<sequence>MLIFGNESANDSDGWNETELPINVSNVTAAINVSEDLLEDDNESTELDGNLSDATEENVTEAWNSSGLDQNGPCNLELGLLSRMLHSRQKHLCIPMHLEDVWSAILDKVHWAPYIYVTFAFSLS</sequence>
<comment type="caution">
    <text evidence="1">The sequence shown here is derived from an EMBL/GenBank/DDBJ whole genome shotgun (WGS) entry which is preliminary data.</text>
</comment>
<accession>A0A812UAS0</accession>
<evidence type="ECO:0000313" key="1">
    <source>
        <dbReference type="EMBL" id="CAE7562500.1"/>
    </source>
</evidence>
<dbReference type="Proteomes" id="UP000601435">
    <property type="component" value="Unassembled WGS sequence"/>
</dbReference>
<reference evidence="1" key="1">
    <citation type="submission" date="2021-02" db="EMBL/GenBank/DDBJ databases">
        <authorList>
            <person name="Dougan E. K."/>
            <person name="Rhodes N."/>
            <person name="Thang M."/>
            <person name="Chan C."/>
        </authorList>
    </citation>
    <scope>NUCLEOTIDE SEQUENCE</scope>
</reference>
<evidence type="ECO:0000313" key="2">
    <source>
        <dbReference type="Proteomes" id="UP000601435"/>
    </source>
</evidence>
<organism evidence="1 2">
    <name type="scientific">Symbiodinium necroappetens</name>
    <dbReference type="NCBI Taxonomy" id="1628268"/>
    <lineage>
        <taxon>Eukaryota</taxon>
        <taxon>Sar</taxon>
        <taxon>Alveolata</taxon>
        <taxon>Dinophyceae</taxon>
        <taxon>Suessiales</taxon>
        <taxon>Symbiodiniaceae</taxon>
        <taxon>Symbiodinium</taxon>
    </lineage>
</organism>
<dbReference type="EMBL" id="CAJNJA010026641">
    <property type="protein sequence ID" value="CAE7562500.1"/>
    <property type="molecule type" value="Genomic_DNA"/>
</dbReference>